<organism evidence="1 2">
    <name type="scientific">Anaplasma phagocytophilum</name>
    <name type="common">Ehrlichia phagocytophila</name>
    <dbReference type="NCBI Taxonomy" id="948"/>
    <lineage>
        <taxon>Bacteria</taxon>
        <taxon>Pseudomonadati</taxon>
        <taxon>Pseudomonadota</taxon>
        <taxon>Alphaproteobacteria</taxon>
        <taxon>Rickettsiales</taxon>
        <taxon>Anaplasmataceae</taxon>
        <taxon>Anaplasma</taxon>
        <taxon>phagocytophilum group</taxon>
    </lineage>
</organism>
<dbReference type="AlphaFoldDB" id="A0AA45ZHN3"/>
<sequence>MRSAVANDCYVIFFESGMVAEGNCAQDNHCNRLLDNQVQVIRGAYEKY</sequence>
<name>A0AA45ZHN3_ANAPH</name>
<dbReference type="EMBL" id="FLLR01000039">
    <property type="protein sequence ID" value="SBO14545.1"/>
    <property type="molecule type" value="Genomic_DNA"/>
</dbReference>
<gene>
    <name evidence="1" type="ORF">ANAPC1_00904</name>
</gene>
<dbReference type="Proteomes" id="UP000078419">
    <property type="component" value="Unassembled WGS sequence"/>
</dbReference>
<reference evidence="2" key="1">
    <citation type="submission" date="2016-03" db="EMBL/GenBank/DDBJ databases">
        <authorList>
            <person name="Loux Valentin"/>
        </authorList>
    </citation>
    <scope>NUCLEOTIDE SEQUENCE [LARGE SCALE GENOMIC DNA]</scope>
    <source>
        <strain evidence="2">C1</strain>
    </source>
</reference>
<proteinExistence type="predicted"/>
<evidence type="ECO:0000313" key="1">
    <source>
        <dbReference type="EMBL" id="SBO14545.1"/>
    </source>
</evidence>
<accession>A0AA45ZHN3</accession>
<protein>
    <submittedName>
        <fullName evidence="1">Uncharacterized protein</fullName>
    </submittedName>
</protein>
<evidence type="ECO:0000313" key="2">
    <source>
        <dbReference type="Proteomes" id="UP000078419"/>
    </source>
</evidence>
<comment type="caution">
    <text evidence="1">The sequence shown here is derived from an EMBL/GenBank/DDBJ whole genome shotgun (WGS) entry which is preliminary data.</text>
</comment>